<keyword evidence="2" id="KW-1185">Reference proteome</keyword>
<protein>
    <submittedName>
        <fullName evidence="1">Protein Arv1p</fullName>
    </submittedName>
</protein>
<evidence type="ECO:0000313" key="1">
    <source>
        <dbReference type="EMBL" id="CAH6719048.1"/>
    </source>
</evidence>
<evidence type="ECO:0000313" key="2">
    <source>
        <dbReference type="Proteomes" id="UP001152531"/>
    </source>
</evidence>
<gene>
    <name evidence="1" type="ORF">CLIB1444_01S20274</name>
</gene>
<comment type="caution">
    <text evidence="1">The sequence shown here is derived from an EMBL/GenBank/DDBJ whole genome shotgun (WGS) entry which is preliminary data.</text>
</comment>
<dbReference type="EMBL" id="CALSDN010000001">
    <property type="protein sequence ID" value="CAH6719048.1"/>
    <property type="molecule type" value="Genomic_DNA"/>
</dbReference>
<organism evidence="1 2">
    <name type="scientific">[Candida] jaroonii</name>
    <dbReference type="NCBI Taxonomy" id="467808"/>
    <lineage>
        <taxon>Eukaryota</taxon>
        <taxon>Fungi</taxon>
        <taxon>Dikarya</taxon>
        <taxon>Ascomycota</taxon>
        <taxon>Saccharomycotina</taxon>
        <taxon>Pichiomycetes</taxon>
        <taxon>Debaryomycetaceae</taxon>
        <taxon>Yamadazyma</taxon>
    </lineage>
</organism>
<accession>A0ACA9Y2K7</accession>
<reference evidence="1" key="1">
    <citation type="submission" date="2022-06" db="EMBL/GenBank/DDBJ databases">
        <authorList>
            <person name="Legras J.-L."/>
            <person name="Devillers H."/>
            <person name="Grondin C."/>
        </authorList>
    </citation>
    <scope>NUCLEOTIDE SEQUENCE</scope>
    <source>
        <strain evidence="1">CLIB 1444</strain>
    </source>
</reference>
<sequence>MKSRTNFTMICVECKYEVPCTYYKYKGDYIKLAVCPHCHQIVDQYVEYDNVLLFLDLVLVKPQAYRHVCYNVMENQMAIEGVKKGQTSTVTMTQKFQMFGNLARFIVMMILFEVYLSWAYEEKKPTHSIIYQFILSRDTYIQYISFVFKSIINHVVFNVTLQWVFFNFLGWKNLINQNLNHEYQTSYYRASLLSCVLVANSIKLLPILMLIWPYDQTVQWQKIVGGLAVVNIIEALKNITNLSYFKIILTVSLCILVEQVISIGIASLTISYYTNYDVYDIFINNYQEIISDISFYINL</sequence>
<proteinExistence type="predicted"/>
<dbReference type="Proteomes" id="UP001152531">
    <property type="component" value="Unassembled WGS sequence"/>
</dbReference>
<name>A0ACA9Y2K7_9ASCO</name>